<accession>A0A5B8U3V7</accession>
<proteinExistence type="predicted"/>
<gene>
    <name evidence="1" type="ORF">FSW04_08170</name>
</gene>
<dbReference type="CDD" id="cd00093">
    <property type="entry name" value="HTH_XRE"/>
    <property type="match status" value="1"/>
</dbReference>
<dbReference type="KEGG" id="bsol:FSW04_08170"/>
<dbReference type="OrthoDB" id="9859468at2"/>
<dbReference type="InterPro" id="IPR001387">
    <property type="entry name" value="Cro/C1-type_HTH"/>
</dbReference>
<keyword evidence="2" id="KW-1185">Reference proteome</keyword>
<organism evidence="1 2">
    <name type="scientific">Baekduia soli</name>
    <dbReference type="NCBI Taxonomy" id="496014"/>
    <lineage>
        <taxon>Bacteria</taxon>
        <taxon>Bacillati</taxon>
        <taxon>Actinomycetota</taxon>
        <taxon>Thermoleophilia</taxon>
        <taxon>Solirubrobacterales</taxon>
        <taxon>Baekduiaceae</taxon>
        <taxon>Baekduia</taxon>
    </lineage>
</organism>
<reference evidence="1 2" key="1">
    <citation type="journal article" date="2018" name="J. Microbiol.">
        <title>Baekduia soli gen. nov., sp. nov., a novel bacterium isolated from the soil of Baekdu Mountain and proposal of a novel family name, Baekduiaceae fam. nov.</title>
        <authorList>
            <person name="An D.S."/>
            <person name="Siddiqi M.Z."/>
            <person name="Kim K.H."/>
            <person name="Yu H.S."/>
            <person name="Im W.T."/>
        </authorList>
    </citation>
    <scope>NUCLEOTIDE SEQUENCE [LARGE SCALE GENOMIC DNA]</scope>
    <source>
        <strain evidence="1 2">BR7-21</strain>
    </source>
</reference>
<evidence type="ECO:0000313" key="1">
    <source>
        <dbReference type="EMBL" id="QEC47555.1"/>
    </source>
</evidence>
<sequence length="217" mass="22535">MSTTDQVLGAFIDAWNAGRRPRVRDHLARVPEGPARDELADRITTWLELAPTPDLDDAARAAVRAEPVVARVLGAAGDDAGLWPSTLPALRTRRGLSIADVAARLVARLGLDRGDEPRTAEYLGRLEQGGLEPTRVSRRLLEALGDLLGASPGTLADAAGFGRGLRAAPAGGTLLRAEGDATAQVAADIAALSRAALSPAPAAMDEVDRLFTGGPDA</sequence>
<dbReference type="AlphaFoldDB" id="A0A5B8U3V7"/>
<protein>
    <submittedName>
        <fullName evidence="1">Helix-turn-helix domain-containing protein</fullName>
    </submittedName>
</protein>
<dbReference type="RefSeq" id="WP_146918143.1">
    <property type="nucleotide sequence ID" value="NZ_CP042430.1"/>
</dbReference>
<evidence type="ECO:0000313" key="2">
    <source>
        <dbReference type="Proteomes" id="UP000321805"/>
    </source>
</evidence>
<dbReference type="EMBL" id="CP042430">
    <property type="protein sequence ID" value="QEC47555.1"/>
    <property type="molecule type" value="Genomic_DNA"/>
</dbReference>
<dbReference type="Proteomes" id="UP000321805">
    <property type="component" value="Chromosome"/>
</dbReference>
<name>A0A5B8U3V7_9ACTN</name>